<sequence>MGGSNASCTCIQCNLGLHEQAKISLRRGARICCLLGEVTPWGGQSMLSRKLCLLSIVAPPYVCFAKTEKVHVGSYSNRLSNPVRCSCSKTKKALLTFPISNPRDLKGTNSASRAASPVLLSPEPGPSSTLNKGSIPCWAEVDGGDGRVGGGARRLRARDRLEAGGDLGADRVLDAADAFAFALEGAVGGVLGGRGCGDGGGVDDGGSDLSLRRGLALLAAMMSRGYSTYLSQSSQDGGDGNGGQLHGGGLEY</sequence>
<comment type="caution">
    <text evidence="2">The sequence shown here is derived from an EMBL/GenBank/DDBJ whole genome shotgun (WGS) entry which is preliminary data.</text>
</comment>
<evidence type="ECO:0000256" key="1">
    <source>
        <dbReference type="SAM" id="MobiDB-lite"/>
    </source>
</evidence>
<protein>
    <submittedName>
        <fullName evidence="2">Uncharacterized protein</fullName>
    </submittedName>
</protein>
<dbReference type="EMBL" id="JAGPYM010000009">
    <property type="protein sequence ID" value="KAH6890391.1"/>
    <property type="molecule type" value="Genomic_DNA"/>
</dbReference>
<proteinExistence type="predicted"/>
<reference evidence="2 3" key="1">
    <citation type="journal article" date="2021" name="Nat. Commun.">
        <title>Genetic determinants of endophytism in the Arabidopsis root mycobiome.</title>
        <authorList>
            <person name="Mesny F."/>
            <person name="Miyauchi S."/>
            <person name="Thiergart T."/>
            <person name="Pickel B."/>
            <person name="Atanasova L."/>
            <person name="Karlsson M."/>
            <person name="Huettel B."/>
            <person name="Barry K.W."/>
            <person name="Haridas S."/>
            <person name="Chen C."/>
            <person name="Bauer D."/>
            <person name="Andreopoulos W."/>
            <person name="Pangilinan J."/>
            <person name="LaButti K."/>
            <person name="Riley R."/>
            <person name="Lipzen A."/>
            <person name="Clum A."/>
            <person name="Drula E."/>
            <person name="Henrissat B."/>
            <person name="Kohler A."/>
            <person name="Grigoriev I.V."/>
            <person name="Martin F.M."/>
            <person name="Hacquard S."/>
        </authorList>
    </citation>
    <scope>NUCLEOTIDE SEQUENCE [LARGE SCALE GENOMIC DNA]</scope>
    <source>
        <strain evidence="2 3">MPI-CAGE-CH-0241</strain>
    </source>
</reference>
<gene>
    <name evidence="2" type="ORF">B0T10DRAFT_317616</name>
</gene>
<keyword evidence="3" id="KW-1185">Reference proteome</keyword>
<dbReference type="Proteomes" id="UP000777438">
    <property type="component" value="Unassembled WGS sequence"/>
</dbReference>
<feature type="region of interest" description="Disordered" evidence="1">
    <location>
        <begin position="106"/>
        <end position="133"/>
    </location>
</feature>
<accession>A0A9P8W691</accession>
<feature type="region of interest" description="Disordered" evidence="1">
    <location>
        <begin position="229"/>
        <end position="252"/>
    </location>
</feature>
<evidence type="ECO:0000313" key="2">
    <source>
        <dbReference type="EMBL" id="KAH6890391.1"/>
    </source>
</evidence>
<name>A0A9P8W691_9HYPO</name>
<organism evidence="2 3">
    <name type="scientific">Thelonectria olida</name>
    <dbReference type="NCBI Taxonomy" id="1576542"/>
    <lineage>
        <taxon>Eukaryota</taxon>
        <taxon>Fungi</taxon>
        <taxon>Dikarya</taxon>
        <taxon>Ascomycota</taxon>
        <taxon>Pezizomycotina</taxon>
        <taxon>Sordariomycetes</taxon>
        <taxon>Hypocreomycetidae</taxon>
        <taxon>Hypocreales</taxon>
        <taxon>Nectriaceae</taxon>
        <taxon>Thelonectria</taxon>
    </lineage>
</organism>
<dbReference type="AlphaFoldDB" id="A0A9P8W691"/>
<feature type="compositionally biased region" description="Gly residues" evidence="1">
    <location>
        <begin position="237"/>
        <end position="252"/>
    </location>
</feature>
<evidence type="ECO:0000313" key="3">
    <source>
        <dbReference type="Proteomes" id="UP000777438"/>
    </source>
</evidence>